<evidence type="ECO:0000313" key="2">
    <source>
        <dbReference type="EMBL" id="KZP28320.1"/>
    </source>
</evidence>
<dbReference type="EMBL" id="KV417504">
    <property type="protein sequence ID" value="KZP28320.1"/>
    <property type="molecule type" value="Genomic_DNA"/>
</dbReference>
<evidence type="ECO:0000256" key="1">
    <source>
        <dbReference type="SAM" id="MobiDB-lite"/>
    </source>
</evidence>
<gene>
    <name evidence="2" type="ORF">FIBSPDRAFT_1039713</name>
</gene>
<feature type="compositionally biased region" description="Basic and acidic residues" evidence="1">
    <location>
        <begin position="48"/>
        <end position="70"/>
    </location>
</feature>
<name>A0A166RIX9_9AGAM</name>
<organism evidence="2 3">
    <name type="scientific">Athelia psychrophila</name>
    <dbReference type="NCBI Taxonomy" id="1759441"/>
    <lineage>
        <taxon>Eukaryota</taxon>
        <taxon>Fungi</taxon>
        <taxon>Dikarya</taxon>
        <taxon>Basidiomycota</taxon>
        <taxon>Agaricomycotina</taxon>
        <taxon>Agaricomycetes</taxon>
        <taxon>Agaricomycetidae</taxon>
        <taxon>Atheliales</taxon>
        <taxon>Atheliaceae</taxon>
        <taxon>Athelia</taxon>
    </lineage>
</organism>
<proteinExistence type="predicted"/>
<reference evidence="2 3" key="1">
    <citation type="journal article" date="2016" name="Mol. Biol. Evol.">
        <title>Comparative Genomics of Early-Diverging Mushroom-Forming Fungi Provides Insights into the Origins of Lignocellulose Decay Capabilities.</title>
        <authorList>
            <person name="Nagy L.G."/>
            <person name="Riley R."/>
            <person name="Tritt A."/>
            <person name="Adam C."/>
            <person name="Daum C."/>
            <person name="Floudas D."/>
            <person name="Sun H."/>
            <person name="Yadav J.S."/>
            <person name="Pangilinan J."/>
            <person name="Larsson K.H."/>
            <person name="Matsuura K."/>
            <person name="Barry K."/>
            <person name="Labutti K."/>
            <person name="Kuo R."/>
            <person name="Ohm R.A."/>
            <person name="Bhattacharya S.S."/>
            <person name="Shirouzu T."/>
            <person name="Yoshinaga Y."/>
            <person name="Martin F.M."/>
            <person name="Grigoriev I.V."/>
            <person name="Hibbett D.S."/>
        </authorList>
    </citation>
    <scope>NUCLEOTIDE SEQUENCE [LARGE SCALE GENOMIC DNA]</scope>
    <source>
        <strain evidence="2 3">CBS 109695</strain>
    </source>
</reference>
<dbReference type="OrthoDB" id="2926569at2759"/>
<dbReference type="AlphaFoldDB" id="A0A166RIX9"/>
<dbReference type="Proteomes" id="UP000076532">
    <property type="component" value="Unassembled WGS sequence"/>
</dbReference>
<accession>A0A166RIX9</accession>
<feature type="region of interest" description="Disordered" evidence="1">
    <location>
        <begin position="43"/>
        <end position="98"/>
    </location>
</feature>
<evidence type="ECO:0000313" key="3">
    <source>
        <dbReference type="Proteomes" id="UP000076532"/>
    </source>
</evidence>
<sequence length="98" mass="10930">MASATPYNAGGTIEEWREGRDKIIERKAGPGEDVEVEVLKNYYPPNEPKAKSPTKERKGSFAEECRDMGQRAKMAMRAYALSPNNTEDKAAPMPDLKL</sequence>
<feature type="compositionally biased region" description="Basic and acidic residues" evidence="1">
    <location>
        <begin position="86"/>
        <end position="98"/>
    </location>
</feature>
<keyword evidence="3" id="KW-1185">Reference proteome</keyword>
<protein>
    <submittedName>
        <fullName evidence="2">Uncharacterized protein</fullName>
    </submittedName>
</protein>